<feature type="domain" description="P-type" evidence="2">
    <location>
        <begin position="11"/>
        <end position="46"/>
    </location>
</feature>
<keyword evidence="4" id="KW-1185">Reference proteome</keyword>
<name>A0A452I0J4_9SAUR</name>
<accession>A0A452I0J4</accession>
<proteinExistence type="predicted"/>
<evidence type="ECO:0000256" key="1">
    <source>
        <dbReference type="ARBA" id="ARBA00023157"/>
    </source>
</evidence>
<organism evidence="3 4">
    <name type="scientific">Gopherus agassizii</name>
    <name type="common">Agassiz's desert tortoise</name>
    <dbReference type="NCBI Taxonomy" id="38772"/>
    <lineage>
        <taxon>Eukaryota</taxon>
        <taxon>Metazoa</taxon>
        <taxon>Chordata</taxon>
        <taxon>Craniata</taxon>
        <taxon>Vertebrata</taxon>
        <taxon>Euteleostomi</taxon>
        <taxon>Archelosauria</taxon>
        <taxon>Testudinata</taxon>
        <taxon>Testudines</taxon>
        <taxon>Cryptodira</taxon>
        <taxon>Durocryptodira</taxon>
        <taxon>Testudinoidea</taxon>
        <taxon>Testudinidae</taxon>
        <taxon>Gopherus</taxon>
    </lineage>
</organism>
<dbReference type="SUPFAM" id="SSF57492">
    <property type="entry name" value="Trefoil"/>
    <property type="match status" value="1"/>
</dbReference>
<dbReference type="AlphaFoldDB" id="A0A452I0J4"/>
<keyword evidence="1" id="KW-1015">Disulfide bond</keyword>
<dbReference type="Proteomes" id="UP000291020">
    <property type="component" value="Unassembled WGS sequence"/>
</dbReference>
<dbReference type="SMART" id="SM00018">
    <property type="entry name" value="PD"/>
    <property type="match status" value="1"/>
</dbReference>
<evidence type="ECO:0000259" key="2">
    <source>
        <dbReference type="SMART" id="SM00018"/>
    </source>
</evidence>
<reference evidence="3" key="2">
    <citation type="submission" date="2025-08" db="UniProtKB">
        <authorList>
            <consortium name="Ensembl"/>
        </authorList>
    </citation>
    <scope>IDENTIFICATION</scope>
</reference>
<reference evidence="4" key="1">
    <citation type="journal article" date="2017" name="PLoS ONE">
        <title>The Agassiz's desert tortoise genome provides a resource for the conservation of a threatened species.</title>
        <authorList>
            <person name="Tollis M."/>
            <person name="DeNardo D.F."/>
            <person name="Cornelius J.A."/>
            <person name="Dolby G.A."/>
            <person name="Edwards T."/>
            <person name="Henen B.T."/>
            <person name="Karl A.E."/>
            <person name="Murphy R.W."/>
            <person name="Kusumi K."/>
        </authorList>
    </citation>
    <scope>NUCLEOTIDE SEQUENCE [LARGE SCALE GENOMIC DNA]</scope>
</reference>
<dbReference type="CDD" id="cd00111">
    <property type="entry name" value="Trefoil"/>
    <property type="match status" value="1"/>
</dbReference>
<dbReference type="InterPro" id="IPR044913">
    <property type="entry name" value="P_trefoil_dom_sf"/>
</dbReference>
<sequence length="56" mass="6188">VSRAFKYAGFGECAMNVKEQMNCGYAGISVKECKNVPWCFSPHLKTGNIPLSMKCL</sequence>
<evidence type="ECO:0000313" key="4">
    <source>
        <dbReference type="Proteomes" id="UP000291020"/>
    </source>
</evidence>
<dbReference type="InterPro" id="IPR000519">
    <property type="entry name" value="P_trefoil_dom"/>
</dbReference>
<evidence type="ECO:0000313" key="3">
    <source>
        <dbReference type="Ensembl" id="ENSGAGP00000021026.1"/>
    </source>
</evidence>
<dbReference type="Ensembl" id="ENSGAGT00000023947.1">
    <property type="protein sequence ID" value="ENSGAGP00000021026.1"/>
    <property type="gene ID" value="ENSGAGG00000015431.1"/>
</dbReference>
<reference evidence="3" key="3">
    <citation type="submission" date="2025-09" db="UniProtKB">
        <authorList>
            <consortium name="Ensembl"/>
        </authorList>
    </citation>
    <scope>IDENTIFICATION</scope>
</reference>
<protein>
    <recommendedName>
        <fullName evidence="2">P-type domain-containing protein</fullName>
    </recommendedName>
</protein>